<dbReference type="AlphaFoldDB" id="A0A9P0LDH7"/>
<feature type="domain" description="BPTI/Kunitz inhibitor" evidence="5">
    <location>
        <begin position="42"/>
        <end position="94"/>
    </location>
</feature>
<dbReference type="PROSITE" id="PS50279">
    <property type="entry name" value="BPTI_KUNITZ_2"/>
    <property type="match status" value="1"/>
</dbReference>
<organism evidence="6 7">
    <name type="scientific">Acanthoscelides obtectus</name>
    <name type="common">Bean weevil</name>
    <name type="synonym">Bruchus obtectus</name>
    <dbReference type="NCBI Taxonomy" id="200917"/>
    <lineage>
        <taxon>Eukaryota</taxon>
        <taxon>Metazoa</taxon>
        <taxon>Ecdysozoa</taxon>
        <taxon>Arthropoda</taxon>
        <taxon>Hexapoda</taxon>
        <taxon>Insecta</taxon>
        <taxon>Pterygota</taxon>
        <taxon>Neoptera</taxon>
        <taxon>Endopterygota</taxon>
        <taxon>Coleoptera</taxon>
        <taxon>Polyphaga</taxon>
        <taxon>Cucujiformia</taxon>
        <taxon>Chrysomeloidea</taxon>
        <taxon>Chrysomelidae</taxon>
        <taxon>Bruchinae</taxon>
        <taxon>Bruchini</taxon>
        <taxon>Acanthoscelides</taxon>
    </lineage>
</organism>
<sequence length="106" mass="12264">MKLITLMFALCSAVAVQSRGYPVPYFYGGSRAFEEPFDYDDCFKDVEMGPIRCRAHFLSYKWDMVTMQCQETVYGGCKPTKNNFLTLEDCINTAQDICQRIQEPFE</sequence>
<dbReference type="PANTHER" id="PTHR10083">
    <property type="entry name" value="KUNITZ-TYPE PROTEASE INHIBITOR-RELATED"/>
    <property type="match status" value="1"/>
</dbReference>
<evidence type="ECO:0000313" key="6">
    <source>
        <dbReference type="EMBL" id="CAH1990207.1"/>
    </source>
</evidence>
<dbReference type="SMART" id="SM00131">
    <property type="entry name" value="KU"/>
    <property type="match status" value="1"/>
</dbReference>
<feature type="chain" id="PRO_5040488320" description="BPTI/Kunitz inhibitor domain-containing protein" evidence="4">
    <location>
        <begin position="21"/>
        <end position="106"/>
    </location>
</feature>
<keyword evidence="3" id="KW-1015">Disulfide bond</keyword>
<proteinExistence type="predicted"/>
<evidence type="ECO:0000313" key="7">
    <source>
        <dbReference type="Proteomes" id="UP001152888"/>
    </source>
</evidence>
<comment type="caution">
    <text evidence="6">The sequence shown here is derived from an EMBL/GenBank/DDBJ whole genome shotgun (WGS) entry which is preliminary data.</text>
</comment>
<feature type="signal peptide" evidence="4">
    <location>
        <begin position="1"/>
        <end position="20"/>
    </location>
</feature>
<accession>A0A9P0LDH7</accession>
<name>A0A9P0LDH7_ACAOB</name>
<dbReference type="Pfam" id="PF00014">
    <property type="entry name" value="Kunitz_BPTI"/>
    <property type="match status" value="1"/>
</dbReference>
<evidence type="ECO:0000256" key="2">
    <source>
        <dbReference type="ARBA" id="ARBA00022900"/>
    </source>
</evidence>
<dbReference type="Gene3D" id="4.10.410.10">
    <property type="entry name" value="Pancreatic trypsin inhibitor Kunitz domain"/>
    <property type="match status" value="1"/>
</dbReference>
<evidence type="ECO:0000256" key="4">
    <source>
        <dbReference type="SAM" id="SignalP"/>
    </source>
</evidence>
<dbReference type="PANTHER" id="PTHR10083:SF328">
    <property type="entry name" value="TISSUE FACTOR PATHWAY INHIBITOR"/>
    <property type="match status" value="1"/>
</dbReference>
<dbReference type="InterPro" id="IPR036880">
    <property type="entry name" value="Kunitz_BPTI_sf"/>
</dbReference>
<keyword evidence="4" id="KW-0732">Signal</keyword>
<dbReference type="GO" id="GO:0005615">
    <property type="term" value="C:extracellular space"/>
    <property type="evidence" value="ECO:0007669"/>
    <property type="project" value="TreeGrafter"/>
</dbReference>
<protein>
    <recommendedName>
        <fullName evidence="5">BPTI/Kunitz inhibitor domain-containing protein</fullName>
    </recommendedName>
</protein>
<keyword evidence="2" id="KW-0722">Serine protease inhibitor</keyword>
<evidence type="ECO:0000259" key="5">
    <source>
        <dbReference type="PROSITE" id="PS50279"/>
    </source>
</evidence>
<dbReference type="InterPro" id="IPR050098">
    <property type="entry name" value="TFPI/VKTCI-like"/>
</dbReference>
<dbReference type="Proteomes" id="UP001152888">
    <property type="component" value="Unassembled WGS sequence"/>
</dbReference>
<keyword evidence="1" id="KW-0646">Protease inhibitor</keyword>
<reference evidence="6" key="1">
    <citation type="submission" date="2022-03" db="EMBL/GenBank/DDBJ databases">
        <authorList>
            <person name="Sayadi A."/>
        </authorList>
    </citation>
    <scope>NUCLEOTIDE SEQUENCE</scope>
</reference>
<gene>
    <name evidence="6" type="ORF">ACAOBT_LOCUS19509</name>
</gene>
<dbReference type="OrthoDB" id="6775666at2759"/>
<dbReference type="GO" id="GO:0004867">
    <property type="term" value="F:serine-type endopeptidase inhibitor activity"/>
    <property type="evidence" value="ECO:0007669"/>
    <property type="project" value="UniProtKB-KW"/>
</dbReference>
<dbReference type="SUPFAM" id="SSF57362">
    <property type="entry name" value="BPTI-like"/>
    <property type="match status" value="1"/>
</dbReference>
<keyword evidence="7" id="KW-1185">Reference proteome</keyword>
<evidence type="ECO:0000256" key="1">
    <source>
        <dbReference type="ARBA" id="ARBA00022690"/>
    </source>
</evidence>
<dbReference type="InterPro" id="IPR002223">
    <property type="entry name" value="Kunitz_BPTI"/>
</dbReference>
<evidence type="ECO:0000256" key="3">
    <source>
        <dbReference type="ARBA" id="ARBA00023157"/>
    </source>
</evidence>
<dbReference type="EMBL" id="CAKOFQ010007081">
    <property type="protein sequence ID" value="CAH1990207.1"/>
    <property type="molecule type" value="Genomic_DNA"/>
</dbReference>